<proteinExistence type="predicted"/>
<keyword evidence="6" id="KW-0812">Transmembrane</keyword>
<keyword evidence="4" id="KW-0342">GTP-binding</keyword>
<dbReference type="Gene3D" id="3.30.70.270">
    <property type="match status" value="1"/>
</dbReference>
<comment type="cofactor">
    <cofactor evidence="1">
        <name>Mg(2+)</name>
        <dbReference type="ChEBI" id="CHEBI:18420"/>
    </cofactor>
</comment>
<dbReference type="InterPro" id="IPR033444">
    <property type="entry name" value="MASE5"/>
</dbReference>
<dbReference type="InterPro" id="IPR050469">
    <property type="entry name" value="Diguanylate_Cyclase"/>
</dbReference>
<evidence type="ECO:0000256" key="6">
    <source>
        <dbReference type="SAM" id="Phobius"/>
    </source>
</evidence>
<keyword evidence="6" id="KW-1133">Transmembrane helix</keyword>
<evidence type="ECO:0000256" key="2">
    <source>
        <dbReference type="ARBA" id="ARBA00004665"/>
    </source>
</evidence>
<evidence type="ECO:0000313" key="9">
    <source>
        <dbReference type="Proteomes" id="UP000706580"/>
    </source>
</evidence>
<dbReference type="Pfam" id="PF17178">
    <property type="entry name" value="MASE5"/>
    <property type="match status" value="1"/>
</dbReference>
<feature type="transmembrane region" description="Helical" evidence="6">
    <location>
        <begin position="12"/>
        <end position="30"/>
    </location>
</feature>
<name>A0ABS7S245_9ENTR</name>
<feature type="transmembrane region" description="Helical" evidence="6">
    <location>
        <begin position="74"/>
        <end position="93"/>
    </location>
</feature>
<dbReference type="PROSITE" id="PS50887">
    <property type="entry name" value="GGDEF"/>
    <property type="match status" value="1"/>
</dbReference>
<evidence type="ECO:0000256" key="5">
    <source>
        <dbReference type="ARBA" id="ARBA00034247"/>
    </source>
</evidence>
<dbReference type="InterPro" id="IPR029787">
    <property type="entry name" value="Nucleotide_cyclase"/>
</dbReference>
<accession>A0ABS7S245</accession>
<dbReference type="PANTHER" id="PTHR45138">
    <property type="entry name" value="REGULATORY COMPONENTS OF SENSORY TRANSDUCTION SYSTEM"/>
    <property type="match status" value="1"/>
</dbReference>
<sequence>MVTRGLIISIPWLALVNITFALLVLLRNWLFSDIDRLYEVGTARAATIDLLMLTVIVLFSLSLLLVWRKKRGLSLLLLLAGLIWSFCSVWFIAHLQLPFAWPLCTTLLMTSLAALYFYPVGLVCYALPLWIAMPVASVMLNQGVSLRFLVVWLIFTGILVYGRFILLRWFDEAWLRHQQNQALIARLDALAHQDPLTGTANRRAMEAVLENAVEQDKGFALIMLDVDQFKRYNDFYGHQAGDECLAAVALALKKVVRSPDDVVSRYGGEEFLLILFDATEKVAERVAARIQESLRAAAIPHAASTVSDSVTVSMGIASMTVGQTASEVIAQADAALYRAKNAGRNRWSC</sequence>
<dbReference type="Proteomes" id="UP000706580">
    <property type="component" value="Unassembled WGS sequence"/>
</dbReference>
<evidence type="ECO:0000259" key="7">
    <source>
        <dbReference type="PROSITE" id="PS50887"/>
    </source>
</evidence>
<evidence type="ECO:0000256" key="1">
    <source>
        <dbReference type="ARBA" id="ARBA00001946"/>
    </source>
</evidence>
<gene>
    <name evidence="8" type="ORF">ITX56_23180</name>
</gene>
<feature type="domain" description="GGDEF" evidence="7">
    <location>
        <begin position="217"/>
        <end position="349"/>
    </location>
</feature>
<organism evidence="8 9">
    <name type="scientific">Leclercia barmai</name>
    <dbReference type="NCBI Taxonomy" id="2785629"/>
    <lineage>
        <taxon>Bacteria</taxon>
        <taxon>Pseudomonadati</taxon>
        <taxon>Pseudomonadota</taxon>
        <taxon>Gammaproteobacteria</taxon>
        <taxon>Enterobacterales</taxon>
        <taxon>Enterobacteriaceae</taxon>
        <taxon>Leclercia</taxon>
    </lineage>
</organism>
<dbReference type="InterPro" id="IPR000160">
    <property type="entry name" value="GGDEF_dom"/>
</dbReference>
<dbReference type="SMART" id="SM00267">
    <property type="entry name" value="GGDEF"/>
    <property type="match status" value="1"/>
</dbReference>
<feature type="transmembrane region" description="Helical" evidence="6">
    <location>
        <begin position="50"/>
        <end position="67"/>
    </location>
</feature>
<dbReference type="PANTHER" id="PTHR45138:SF9">
    <property type="entry name" value="DIGUANYLATE CYCLASE DGCM-RELATED"/>
    <property type="match status" value="1"/>
</dbReference>
<evidence type="ECO:0000256" key="4">
    <source>
        <dbReference type="ARBA" id="ARBA00023134"/>
    </source>
</evidence>
<keyword evidence="6" id="KW-0472">Membrane</keyword>
<dbReference type="SUPFAM" id="SSF55073">
    <property type="entry name" value="Nucleotide cyclase"/>
    <property type="match status" value="1"/>
</dbReference>
<feature type="transmembrane region" description="Helical" evidence="6">
    <location>
        <begin position="146"/>
        <end position="166"/>
    </location>
</feature>
<protein>
    <recommendedName>
        <fullName evidence="3">diguanylate cyclase</fullName>
        <ecNumber evidence="3">2.7.7.65</ecNumber>
    </recommendedName>
</protein>
<keyword evidence="4" id="KW-0547">Nucleotide-binding</keyword>
<dbReference type="CDD" id="cd01949">
    <property type="entry name" value="GGDEF"/>
    <property type="match status" value="1"/>
</dbReference>
<dbReference type="EC" id="2.7.7.65" evidence="3"/>
<comment type="catalytic activity">
    <reaction evidence="5">
        <text>2 GTP = 3',3'-c-di-GMP + 2 diphosphate</text>
        <dbReference type="Rhea" id="RHEA:24898"/>
        <dbReference type="ChEBI" id="CHEBI:33019"/>
        <dbReference type="ChEBI" id="CHEBI:37565"/>
        <dbReference type="ChEBI" id="CHEBI:58805"/>
        <dbReference type="EC" id="2.7.7.65"/>
    </reaction>
</comment>
<comment type="pathway">
    <text evidence="2">Purine metabolism; 3',5'-cyclic di-GMP biosynthesis.</text>
</comment>
<reference evidence="8 9" key="1">
    <citation type="submission" date="2020-11" db="EMBL/GenBank/DDBJ databases">
        <title>Draft Genome of Enterobacter sp. strain EMC7.</title>
        <authorList>
            <person name="Barman P."/>
            <person name="Sinha S."/>
            <person name="Sen S."/>
            <person name="Chakraborty R."/>
        </authorList>
    </citation>
    <scope>NUCLEOTIDE SEQUENCE [LARGE SCALE GENOMIC DNA]</scope>
    <source>
        <strain evidence="8 9">EMC7</strain>
    </source>
</reference>
<keyword evidence="9" id="KW-1185">Reference proteome</keyword>
<dbReference type="EMBL" id="JADMNK010000020">
    <property type="protein sequence ID" value="MBZ0060639.1"/>
    <property type="molecule type" value="Genomic_DNA"/>
</dbReference>
<dbReference type="Pfam" id="PF00990">
    <property type="entry name" value="GGDEF"/>
    <property type="match status" value="1"/>
</dbReference>
<evidence type="ECO:0000313" key="8">
    <source>
        <dbReference type="EMBL" id="MBZ0060639.1"/>
    </source>
</evidence>
<dbReference type="NCBIfam" id="TIGR00254">
    <property type="entry name" value="GGDEF"/>
    <property type="match status" value="1"/>
</dbReference>
<dbReference type="RefSeq" id="WP_052246144.1">
    <property type="nucleotide sequence ID" value="NZ_JADMNK010000020.1"/>
</dbReference>
<dbReference type="InterPro" id="IPR043128">
    <property type="entry name" value="Rev_trsase/Diguanyl_cyclase"/>
</dbReference>
<comment type="caution">
    <text evidence="8">The sequence shown here is derived from an EMBL/GenBank/DDBJ whole genome shotgun (WGS) entry which is preliminary data.</text>
</comment>
<evidence type="ECO:0000256" key="3">
    <source>
        <dbReference type="ARBA" id="ARBA00012528"/>
    </source>
</evidence>